<reference evidence="2" key="1">
    <citation type="submission" date="2016-10" db="EMBL/GenBank/DDBJ databases">
        <authorList>
            <person name="Varghese N."/>
            <person name="Submissions S."/>
        </authorList>
    </citation>
    <scope>NUCLEOTIDE SEQUENCE [LARGE SCALE GENOMIC DNA]</scope>
    <source>
        <strain evidence="2">DSM 1551</strain>
    </source>
</reference>
<gene>
    <name evidence="1" type="ORF">SAMN04489758_1289</name>
</gene>
<dbReference type="OrthoDB" id="2663344at2"/>
<dbReference type="Proteomes" id="UP000198558">
    <property type="component" value="Unassembled WGS sequence"/>
</dbReference>
<evidence type="ECO:0000313" key="1">
    <source>
        <dbReference type="EMBL" id="SET68339.1"/>
    </source>
</evidence>
<proteinExistence type="predicted"/>
<dbReference type="AlphaFoldDB" id="A0A1I0GDM2"/>
<protein>
    <submittedName>
        <fullName evidence="1">Uncharacterized protein</fullName>
    </submittedName>
</protein>
<keyword evidence="2" id="KW-1185">Reference proteome</keyword>
<sequence>MKDDIKMLIFKVDTDGDFCWNCKTFPRNKDRFGDYDDWIIVYFKNPTRHDIQQAVGLIAKEFKESLKIIDDHLKNIVKKYCNEVCKYLLKSVELKDMMNDDYISCDFKYNGFANVRHTNGVYSMELKLINYLEQEISFANNDNKMILGTFNIAIEDLL</sequence>
<accession>A0A1I0GDM2</accession>
<dbReference type="RefSeq" id="WP_092355091.1">
    <property type="nucleotide sequence ID" value="NZ_FOIN01000028.1"/>
</dbReference>
<evidence type="ECO:0000313" key="2">
    <source>
        <dbReference type="Proteomes" id="UP000198558"/>
    </source>
</evidence>
<organism evidence="1 2">
    <name type="scientific">Thomasclavelia cocleata</name>
    <dbReference type="NCBI Taxonomy" id="69824"/>
    <lineage>
        <taxon>Bacteria</taxon>
        <taxon>Bacillati</taxon>
        <taxon>Bacillota</taxon>
        <taxon>Erysipelotrichia</taxon>
        <taxon>Erysipelotrichales</taxon>
        <taxon>Coprobacillaceae</taxon>
        <taxon>Thomasclavelia</taxon>
    </lineage>
</organism>
<dbReference type="EMBL" id="FOIN01000028">
    <property type="protein sequence ID" value="SET68339.1"/>
    <property type="molecule type" value="Genomic_DNA"/>
</dbReference>
<dbReference type="GeneID" id="78288947"/>
<name>A0A1I0GDM2_9FIRM</name>